<dbReference type="AlphaFoldDB" id="A0A1H3BW20"/>
<gene>
    <name evidence="1" type="ORF">SAMN05444487_11850</name>
</gene>
<accession>A0A1H3BW20</accession>
<proteinExistence type="predicted"/>
<organism evidence="1 2">
    <name type="scientific">Marininema mesophilum</name>
    <dbReference type="NCBI Taxonomy" id="1048340"/>
    <lineage>
        <taxon>Bacteria</taxon>
        <taxon>Bacillati</taxon>
        <taxon>Bacillota</taxon>
        <taxon>Bacilli</taxon>
        <taxon>Bacillales</taxon>
        <taxon>Thermoactinomycetaceae</taxon>
        <taxon>Marininema</taxon>
    </lineage>
</organism>
<sequence length="64" mass="7307">MMIQARYQYDGTLKGIAGLKRGDQLEIDGTTYQVIWVFPTDGEEIAYQLRGMGIVLDRELERIA</sequence>
<dbReference type="Proteomes" id="UP000198534">
    <property type="component" value="Unassembled WGS sequence"/>
</dbReference>
<reference evidence="1 2" key="1">
    <citation type="submission" date="2016-10" db="EMBL/GenBank/DDBJ databases">
        <authorList>
            <person name="de Groot N.N."/>
        </authorList>
    </citation>
    <scope>NUCLEOTIDE SEQUENCE [LARGE SCALE GENOMIC DNA]</scope>
    <source>
        <strain evidence="1 2">DSM 45610</strain>
    </source>
</reference>
<protein>
    <submittedName>
        <fullName evidence="1">Uncharacterized protein</fullName>
    </submittedName>
</protein>
<keyword evidence="2" id="KW-1185">Reference proteome</keyword>
<name>A0A1H3BW20_9BACL</name>
<dbReference type="STRING" id="1048340.SAMN05444487_11850"/>
<dbReference type="RefSeq" id="WP_143035070.1">
    <property type="nucleotide sequence ID" value="NZ_FNNQ01000018.1"/>
</dbReference>
<evidence type="ECO:0000313" key="2">
    <source>
        <dbReference type="Proteomes" id="UP000198534"/>
    </source>
</evidence>
<dbReference type="EMBL" id="FNNQ01000018">
    <property type="protein sequence ID" value="SDX45915.1"/>
    <property type="molecule type" value="Genomic_DNA"/>
</dbReference>
<evidence type="ECO:0000313" key="1">
    <source>
        <dbReference type="EMBL" id="SDX45915.1"/>
    </source>
</evidence>